<feature type="region of interest" description="Disordered" evidence="1">
    <location>
        <begin position="97"/>
        <end position="131"/>
    </location>
</feature>
<comment type="caution">
    <text evidence="3">The sequence shown here is derived from an EMBL/GenBank/DDBJ whole genome shotgun (WGS) entry which is preliminary data.</text>
</comment>
<protein>
    <submittedName>
        <fullName evidence="3">GLPGLI family protein</fullName>
    </submittedName>
</protein>
<dbReference type="InterPro" id="IPR005901">
    <property type="entry name" value="GLPGLI"/>
</dbReference>
<evidence type="ECO:0000313" key="4">
    <source>
        <dbReference type="Proteomes" id="UP000606008"/>
    </source>
</evidence>
<evidence type="ECO:0000313" key="3">
    <source>
        <dbReference type="EMBL" id="NID13012.1"/>
    </source>
</evidence>
<feature type="signal peptide" evidence="2">
    <location>
        <begin position="1"/>
        <end position="21"/>
    </location>
</feature>
<evidence type="ECO:0000256" key="1">
    <source>
        <dbReference type="SAM" id="MobiDB-lite"/>
    </source>
</evidence>
<dbReference type="NCBIfam" id="TIGR01200">
    <property type="entry name" value="GLPGLI"/>
    <property type="match status" value="1"/>
</dbReference>
<organism evidence="3 4">
    <name type="scientific">Fibrivirga algicola</name>
    <dbReference type="NCBI Taxonomy" id="2950420"/>
    <lineage>
        <taxon>Bacteria</taxon>
        <taxon>Pseudomonadati</taxon>
        <taxon>Bacteroidota</taxon>
        <taxon>Cytophagia</taxon>
        <taxon>Cytophagales</taxon>
        <taxon>Spirosomataceae</taxon>
        <taxon>Fibrivirga</taxon>
    </lineage>
</organism>
<dbReference type="EMBL" id="WAEL01000010">
    <property type="protein sequence ID" value="NID13012.1"/>
    <property type="molecule type" value="Genomic_DNA"/>
</dbReference>
<keyword evidence="2" id="KW-0732">Signal</keyword>
<gene>
    <name evidence="3" type="ORF">F7231_22765</name>
</gene>
<proteinExistence type="predicted"/>
<name>A0ABX0QPW9_9BACT</name>
<evidence type="ECO:0000256" key="2">
    <source>
        <dbReference type="SAM" id="SignalP"/>
    </source>
</evidence>
<feature type="compositionally biased region" description="Gly residues" evidence="1">
    <location>
        <begin position="99"/>
        <end position="122"/>
    </location>
</feature>
<dbReference type="RefSeq" id="WP_085412531.1">
    <property type="nucleotide sequence ID" value="NZ_WAEL01000010.1"/>
</dbReference>
<keyword evidence="4" id="KW-1185">Reference proteome</keyword>
<sequence length="296" mass="32375">MKLYHISILAMSSLLTQAALAQTSAPSSGTIAYETMRRIDPSAMRININGQEIRPGGTLPNGQTFNVPETMEGTESYRFAGQWAMREPMDRRNMMQMGFRGGGGPGGGGPGGGGGDGGGGQQGPTAEQRQRMERMRNMRPPIEETMHTNLATGKAYTITALAIDSTHKDYYQSEQPVSRPADWEVTSKTKKILGYTCQRATCTVKDQPCTIWFTTELPFTFSPAPNFTPDKGVVLLIESDDLLYRATKISAGTVDEASLKPSSSAKPATKEELAEIRRKAMATFRQQSGMQMQMRN</sequence>
<reference evidence="3" key="1">
    <citation type="submission" date="2024-05" db="EMBL/GenBank/DDBJ databases">
        <authorList>
            <person name="Jung D.-H."/>
        </authorList>
    </citation>
    <scope>NUCLEOTIDE SEQUENCE</scope>
    <source>
        <strain evidence="3">JA-25</strain>
    </source>
</reference>
<feature type="chain" id="PRO_5046914890" evidence="2">
    <location>
        <begin position="22"/>
        <end position="296"/>
    </location>
</feature>
<dbReference type="Pfam" id="PF22252">
    <property type="entry name" value="PNGase_F-II_N"/>
    <property type="match status" value="1"/>
</dbReference>
<dbReference type="Proteomes" id="UP000606008">
    <property type="component" value="Unassembled WGS sequence"/>
</dbReference>
<accession>A0ABX0QPW9</accession>